<reference evidence="1 2" key="1">
    <citation type="journal article" date="2017" name="Int. J. Parasitol.">
        <title>The genome of the protozoan parasite Cystoisospora suis and a reverse vaccinology approach to identify vaccine candidates.</title>
        <authorList>
            <person name="Palmieri N."/>
            <person name="Shrestha A."/>
            <person name="Ruttkowski B."/>
            <person name="Beck T."/>
            <person name="Vogl C."/>
            <person name="Tomley F."/>
            <person name="Blake D.P."/>
            <person name="Joachim A."/>
        </authorList>
    </citation>
    <scope>NUCLEOTIDE SEQUENCE [LARGE SCALE GENOMIC DNA]</scope>
    <source>
        <strain evidence="1 2">Wien I</strain>
    </source>
</reference>
<dbReference type="EMBL" id="MIGC01004237">
    <property type="protein sequence ID" value="PHJ18299.1"/>
    <property type="molecule type" value="Genomic_DNA"/>
</dbReference>
<name>A0A2C6KMD0_9APIC</name>
<dbReference type="Proteomes" id="UP000221165">
    <property type="component" value="Unassembled WGS sequence"/>
</dbReference>
<dbReference type="VEuPathDB" id="ToxoDB:CSUI_007876"/>
<gene>
    <name evidence="1" type="ORF">CSUI_007876</name>
</gene>
<proteinExistence type="predicted"/>
<organism evidence="1 2">
    <name type="scientific">Cystoisospora suis</name>
    <dbReference type="NCBI Taxonomy" id="483139"/>
    <lineage>
        <taxon>Eukaryota</taxon>
        <taxon>Sar</taxon>
        <taxon>Alveolata</taxon>
        <taxon>Apicomplexa</taxon>
        <taxon>Conoidasida</taxon>
        <taxon>Coccidia</taxon>
        <taxon>Eucoccidiorida</taxon>
        <taxon>Eimeriorina</taxon>
        <taxon>Sarcocystidae</taxon>
        <taxon>Cystoisospora</taxon>
    </lineage>
</organism>
<dbReference type="GeneID" id="94431230"/>
<evidence type="ECO:0000313" key="1">
    <source>
        <dbReference type="EMBL" id="PHJ18299.1"/>
    </source>
</evidence>
<comment type="caution">
    <text evidence="1">The sequence shown here is derived from an EMBL/GenBank/DDBJ whole genome shotgun (WGS) entry which is preliminary data.</text>
</comment>
<accession>A0A2C6KMD0</accession>
<keyword evidence="2" id="KW-1185">Reference proteome</keyword>
<evidence type="ECO:0000313" key="2">
    <source>
        <dbReference type="Proteomes" id="UP000221165"/>
    </source>
</evidence>
<dbReference type="RefSeq" id="XP_067920007.1">
    <property type="nucleotide sequence ID" value="XM_068068019.1"/>
</dbReference>
<dbReference type="AlphaFoldDB" id="A0A2C6KMD0"/>
<sequence>MLLFLFSNELSGAQGFPRNCRSSGLCPRSRFTSSCSGQVPHMMFSLRVLSPHWGLLPRMLGHRCPFQSLTPGNFTQFPYLPAPGQNLSAYLASWVPCAVPWYTGPPGPFFERFRSGGVVRNSICLLLSRVSRIPVGSHGSALVATFGPTGSGFCVFMPCPLISVVGPAHCSLNYRGAHSRYFRSSHVPLLVGFRGPYCWGPIPQLVSRKVRGPPTRVHHP</sequence>
<protein>
    <submittedName>
        <fullName evidence="1">Uncharacterized protein</fullName>
    </submittedName>
</protein>